<dbReference type="Proteomes" id="UP000309389">
    <property type="component" value="Unassembled WGS sequence"/>
</dbReference>
<dbReference type="SUPFAM" id="SSF55174">
    <property type="entry name" value="Alpha-L RNA-binding motif"/>
    <property type="match status" value="1"/>
</dbReference>
<evidence type="ECO:0000259" key="2">
    <source>
        <dbReference type="SMART" id="SM00363"/>
    </source>
</evidence>
<evidence type="ECO:0000313" key="4">
    <source>
        <dbReference type="Proteomes" id="UP000309389"/>
    </source>
</evidence>
<evidence type="ECO:0000256" key="1">
    <source>
        <dbReference type="PROSITE-ProRule" id="PRU00182"/>
    </source>
</evidence>
<evidence type="ECO:0000313" key="3">
    <source>
        <dbReference type="EMBL" id="TIX49162.1"/>
    </source>
</evidence>
<protein>
    <submittedName>
        <fullName evidence="3">RNA-binding S4 domain-containing protein</fullName>
    </submittedName>
</protein>
<keyword evidence="1" id="KW-0694">RNA-binding</keyword>
<dbReference type="RefSeq" id="WP_136694736.1">
    <property type="nucleotide sequence ID" value="NZ_SSHH01000004.1"/>
</dbReference>
<sequence>MRIDQLLVRLRYAKSRSLAQARIGKGHMRCNGQRITRLDHAIGMGDVITMPLGPSVRVIEILSLPHRRGPPSEAQACYRVLDAGAPIAIADRVDRSFAEGIEGNTPQ</sequence>
<dbReference type="GO" id="GO:0003723">
    <property type="term" value="F:RNA binding"/>
    <property type="evidence" value="ECO:0007669"/>
    <property type="project" value="UniProtKB-KW"/>
</dbReference>
<gene>
    <name evidence="3" type="ORF">E5222_15705</name>
</gene>
<dbReference type="CDD" id="cd00165">
    <property type="entry name" value="S4"/>
    <property type="match status" value="1"/>
</dbReference>
<dbReference type="PROSITE" id="PS50889">
    <property type="entry name" value="S4"/>
    <property type="match status" value="1"/>
</dbReference>
<keyword evidence="4" id="KW-1185">Reference proteome</keyword>
<feature type="domain" description="RNA-binding S4" evidence="2">
    <location>
        <begin position="1"/>
        <end position="65"/>
    </location>
</feature>
<proteinExistence type="predicted"/>
<dbReference type="Pfam" id="PF01479">
    <property type="entry name" value="S4"/>
    <property type="match status" value="1"/>
</dbReference>
<dbReference type="OrthoDB" id="9797176at2"/>
<dbReference type="Gene3D" id="3.10.290.10">
    <property type="entry name" value="RNA-binding S4 domain"/>
    <property type="match status" value="1"/>
</dbReference>
<comment type="caution">
    <text evidence="3">The sequence shown here is derived from an EMBL/GenBank/DDBJ whole genome shotgun (WGS) entry which is preliminary data.</text>
</comment>
<organism evidence="3 4">
    <name type="scientific">Alteraurantiacibacter aquimixticola</name>
    <dbReference type="NCBI Taxonomy" id="2489173"/>
    <lineage>
        <taxon>Bacteria</taxon>
        <taxon>Pseudomonadati</taxon>
        <taxon>Pseudomonadota</taxon>
        <taxon>Alphaproteobacteria</taxon>
        <taxon>Sphingomonadales</taxon>
        <taxon>Erythrobacteraceae</taxon>
        <taxon>Alteraurantiacibacter</taxon>
    </lineage>
</organism>
<dbReference type="EMBL" id="SSHH01000004">
    <property type="protein sequence ID" value="TIX49162.1"/>
    <property type="molecule type" value="Genomic_DNA"/>
</dbReference>
<reference evidence="3 4" key="1">
    <citation type="submission" date="2019-04" db="EMBL/GenBank/DDBJ databases">
        <title>Altererythrobacter aquimixticola sp. nov., isolated from sediment of junction between the ocean and a freshwater spring.</title>
        <authorList>
            <person name="Yoon J.-H."/>
        </authorList>
    </citation>
    <scope>NUCLEOTIDE SEQUENCE [LARGE SCALE GENOMIC DNA]</scope>
    <source>
        <strain evidence="3 4">SSKS-13</strain>
    </source>
</reference>
<dbReference type="AlphaFoldDB" id="A0A4T3F1C2"/>
<dbReference type="InterPro" id="IPR036986">
    <property type="entry name" value="S4_RNA-bd_sf"/>
</dbReference>
<dbReference type="InterPro" id="IPR002942">
    <property type="entry name" value="S4_RNA-bd"/>
</dbReference>
<accession>A0A4T3F1C2</accession>
<name>A0A4T3F1C2_9SPHN</name>
<dbReference type="SMART" id="SM00363">
    <property type="entry name" value="S4"/>
    <property type="match status" value="1"/>
</dbReference>